<evidence type="ECO:0000313" key="2">
    <source>
        <dbReference type="Proteomes" id="UP000485058"/>
    </source>
</evidence>
<accession>A0A699ZXX9</accession>
<protein>
    <submittedName>
        <fullName evidence="1">Uncharacterized protein</fullName>
    </submittedName>
</protein>
<sequence>MRVATGEVDWWPEAFPCRGAFAAVGLGNSRIHLRCLAVVRISIKPTTAQGSSKQEMPLTYYHPYLNNPTARDEPDARRCALCGFKTAAKNKNGFVTVERVATTAATSCKRHGTDNHRKHVWQNDQYA</sequence>
<dbReference type="Proteomes" id="UP000485058">
    <property type="component" value="Unassembled WGS sequence"/>
</dbReference>
<proteinExistence type="predicted"/>
<keyword evidence="2" id="KW-1185">Reference proteome</keyword>
<organism evidence="1 2">
    <name type="scientific">Haematococcus lacustris</name>
    <name type="common">Green alga</name>
    <name type="synonym">Haematococcus pluvialis</name>
    <dbReference type="NCBI Taxonomy" id="44745"/>
    <lineage>
        <taxon>Eukaryota</taxon>
        <taxon>Viridiplantae</taxon>
        <taxon>Chlorophyta</taxon>
        <taxon>core chlorophytes</taxon>
        <taxon>Chlorophyceae</taxon>
        <taxon>CS clade</taxon>
        <taxon>Chlamydomonadales</taxon>
        <taxon>Haematococcaceae</taxon>
        <taxon>Haematococcus</taxon>
    </lineage>
</organism>
<dbReference type="AlphaFoldDB" id="A0A699ZXX9"/>
<comment type="caution">
    <text evidence="1">The sequence shown here is derived from an EMBL/GenBank/DDBJ whole genome shotgun (WGS) entry which is preliminary data.</text>
</comment>
<reference evidence="1 2" key="1">
    <citation type="submission" date="2020-02" db="EMBL/GenBank/DDBJ databases">
        <title>Draft genome sequence of Haematococcus lacustris strain NIES-144.</title>
        <authorList>
            <person name="Morimoto D."/>
            <person name="Nakagawa S."/>
            <person name="Yoshida T."/>
            <person name="Sawayama S."/>
        </authorList>
    </citation>
    <scope>NUCLEOTIDE SEQUENCE [LARGE SCALE GENOMIC DNA]</scope>
    <source>
        <strain evidence="1 2">NIES-144</strain>
    </source>
</reference>
<name>A0A699ZXX9_HAELA</name>
<evidence type="ECO:0000313" key="1">
    <source>
        <dbReference type="EMBL" id="GFH23554.1"/>
    </source>
</evidence>
<gene>
    <name evidence="1" type="ORF">HaLaN_21182</name>
</gene>
<dbReference type="EMBL" id="BLLF01002300">
    <property type="protein sequence ID" value="GFH23554.1"/>
    <property type="molecule type" value="Genomic_DNA"/>
</dbReference>